<reference evidence="2" key="1">
    <citation type="submission" date="2025-08" db="UniProtKB">
        <authorList>
            <consortium name="RefSeq"/>
        </authorList>
    </citation>
    <scope>IDENTIFICATION</scope>
    <source>
        <tissue evidence="2">Whole insect</tissue>
    </source>
</reference>
<feature type="compositionally biased region" description="Polar residues" evidence="1">
    <location>
        <begin position="1"/>
        <end position="11"/>
    </location>
</feature>
<evidence type="ECO:0000256" key="1">
    <source>
        <dbReference type="SAM" id="MobiDB-lite"/>
    </source>
</evidence>
<sequence>MQPSQRMSESTPPHEDLEKQPTFQKPKAKKIKPDKSIHDEMQPLQRMFEDNKNNFTLNFNQTLNFFEAAPQNANILDLLKTYTDNVPGFLNDLDAIYPQCSKKLKTKITNIKKKLHHQIYQPDKPIPMDNELSSSQESLNT</sequence>
<dbReference type="InParanoid" id="A0A6P7G9I1"/>
<feature type="compositionally biased region" description="Polar residues" evidence="1">
    <location>
        <begin position="131"/>
        <end position="141"/>
    </location>
</feature>
<name>A0A6P7G9I1_DIAVI</name>
<dbReference type="RefSeq" id="XP_028143517.1">
    <property type="nucleotide sequence ID" value="XM_028287716.1"/>
</dbReference>
<dbReference type="AlphaFoldDB" id="A0A6P7G9I1"/>
<gene>
    <name evidence="2" type="primary">LOC114337308</name>
</gene>
<proteinExistence type="predicted"/>
<protein>
    <submittedName>
        <fullName evidence="2">Uncharacterized protein LOC114337308</fullName>
    </submittedName>
</protein>
<evidence type="ECO:0000313" key="2">
    <source>
        <dbReference type="RefSeq" id="XP_028143517.1"/>
    </source>
</evidence>
<organism evidence="2">
    <name type="scientific">Diabrotica virgifera virgifera</name>
    <name type="common">western corn rootworm</name>
    <dbReference type="NCBI Taxonomy" id="50390"/>
    <lineage>
        <taxon>Eukaryota</taxon>
        <taxon>Metazoa</taxon>
        <taxon>Ecdysozoa</taxon>
        <taxon>Arthropoda</taxon>
        <taxon>Hexapoda</taxon>
        <taxon>Insecta</taxon>
        <taxon>Pterygota</taxon>
        <taxon>Neoptera</taxon>
        <taxon>Endopterygota</taxon>
        <taxon>Coleoptera</taxon>
        <taxon>Polyphaga</taxon>
        <taxon>Cucujiformia</taxon>
        <taxon>Chrysomeloidea</taxon>
        <taxon>Chrysomelidae</taxon>
        <taxon>Galerucinae</taxon>
        <taxon>Diabroticina</taxon>
        <taxon>Diabroticites</taxon>
        <taxon>Diabrotica</taxon>
    </lineage>
</organism>
<feature type="region of interest" description="Disordered" evidence="1">
    <location>
        <begin position="120"/>
        <end position="141"/>
    </location>
</feature>
<feature type="region of interest" description="Disordered" evidence="1">
    <location>
        <begin position="1"/>
        <end position="37"/>
    </location>
</feature>
<accession>A0A6P7G9I1</accession>